<keyword evidence="4" id="KW-0067">ATP-binding</keyword>
<dbReference type="Pfam" id="PF19279">
    <property type="entry name" value="YegS_C"/>
    <property type="match status" value="1"/>
</dbReference>
<dbReference type="SUPFAM" id="SSF111331">
    <property type="entry name" value="NAD kinase/diacylglycerol kinase-like"/>
    <property type="match status" value="1"/>
</dbReference>
<evidence type="ECO:0000256" key="3">
    <source>
        <dbReference type="ARBA" id="ARBA00022777"/>
    </source>
</evidence>
<dbReference type="Gene3D" id="2.60.200.40">
    <property type="match status" value="1"/>
</dbReference>
<organism evidence="8 9">
    <name type="scientific">Anaeramoeba ignava</name>
    <name type="common">Anaerobic marine amoeba</name>
    <dbReference type="NCBI Taxonomy" id="1746090"/>
    <lineage>
        <taxon>Eukaryota</taxon>
        <taxon>Metamonada</taxon>
        <taxon>Anaeramoebidae</taxon>
        <taxon>Anaeramoeba</taxon>
    </lineage>
</organism>
<dbReference type="GO" id="GO:0005524">
    <property type="term" value="F:ATP binding"/>
    <property type="evidence" value="ECO:0007669"/>
    <property type="project" value="UniProtKB-KW"/>
</dbReference>
<evidence type="ECO:0000256" key="5">
    <source>
        <dbReference type="SAM" id="MobiDB-lite"/>
    </source>
</evidence>
<name>A0A9Q0LST3_ANAIG</name>
<dbReference type="PROSITE" id="PS50146">
    <property type="entry name" value="DAGK"/>
    <property type="match status" value="1"/>
</dbReference>
<dbReference type="GO" id="GO:0016301">
    <property type="term" value="F:kinase activity"/>
    <property type="evidence" value="ECO:0007669"/>
    <property type="project" value="UniProtKB-KW"/>
</dbReference>
<evidence type="ECO:0000259" key="7">
    <source>
        <dbReference type="PROSITE" id="PS50146"/>
    </source>
</evidence>
<dbReference type="PANTHER" id="PTHR12358:SF54">
    <property type="entry name" value="SPHINGOSINE KINASE RELATED PROTEIN"/>
    <property type="match status" value="1"/>
</dbReference>
<dbReference type="Proteomes" id="UP001149090">
    <property type="component" value="Unassembled WGS sequence"/>
</dbReference>
<dbReference type="InterPro" id="IPR017438">
    <property type="entry name" value="ATP-NAD_kinase_N"/>
</dbReference>
<dbReference type="InterPro" id="IPR016064">
    <property type="entry name" value="NAD/diacylglycerol_kinase_sf"/>
</dbReference>
<dbReference type="OrthoDB" id="336240at2759"/>
<keyword evidence="2" id="KW-0547">Nucleotide-binding</keyword>
<keyword evidence="9" id="KW-1185">Reference proteome</keyword>
<feature type="compositionally biased region" description="Acidic residues" evidence="5">
    <location>
        <begin position="244"/>
        <end position="255"/>
    </location>
</feature>
<evidence type="ECO:0000256" key="4">
    <source>
        <dbReference type="ARBA" id="ARBA00022840"/>
    </source>
</evidence>
<keyword evidence="6" id="KW-0472">Membrane</keyword>
<feature type="compositionally biased region" description="Acidic residues" evidence="5">
    <location>
        <begin position="363"/>
        <end position="376"/>
    </location>
</feature>
<dbReference type="Pfam" id="PF00781">
    <property type="entry name" value="DAGK_cat"/>
    <property type="match status" value="1"/>
</dbReference>
<keyword evidence="3 8" id="KW-0418">Kinase</keyword>
<keyword evidence="6" id="KW-1133">Transmembrane helix</keyword>
<accession>A0A9Q0LST3</accession>
<feature type="compositionally biased region" description="Low complexity" evidence="5">
    <location>
        <begin position="256"/>
        <end position="269"/>
    </location>
</feature>
<keyword evidence="6" id="KW-0812">Transmembrane</keyword>
<protein>
    <submittedName>
        <fullName evidence="8">Sphingosine kinase</fullName>
    </submittedName>
</protein>
<evidence type="ECO:0000256" key="1">
    <source>
        <dbReference type="ARBA" id="ARBA00022679"/>
    </source>
</evidence>
<evidence type="ECO:0000313" key="8">
    <source>
        <dbReference type="EMBL" id="KAJ5078322.1"/>
    </source>
</evidence>
<dbReference type="InterPro" id="IPR050187">
    <property type="entry name" value="Lipid_Phosphate_FormReg"/>
</dbReference>
<comment type="caution">
    <text evidence="8">The sequence shown here is derived from an EMBL/GenBank/DDBJ whole genome shotgun (WGS) entry which is preliminary data.</text>
</comment>
<feature type="compositionally biased region" description="Basic and acidic residues" evidence="5">
    <location>
        <begin position="270"/>
        <end position="279"/>
    </location>
</feature>
<reference evidence="8" key="1">
    <citation type="submission" date="2022-10" db="EMBL/GenBank/DDBJ databases">
        <title>Novel sulphate-reducing endosymbionts in the free-living metamonad Anaeramoeba.</title>
        <authorList>
            <person name="Jerlstrom-Hultqvist J."/>
            <person name="Cepicka I."/>
            <person name="Gallot-Lavallee L."/>
            <person name="Salas-Leiva D."/>
            <person name="Curtis B.A."/>
            <person name="Zahonova K."/>
            <person name="Pipaliya S."/>
            <person name="Dacks J."/>
            <person name="Roger A.J."/>
        </authorList>
    </citation>
    <scope>NUCLEOTIDE SEQUENCE</scope>
    <source>
        <strain evidence="8">BMAN</strain>
    </source>
</reference>
<dbReference type="PANTHER" id="PTHR12358">
    <property type="entry name" value="SPHINGOSINE KINASE"/>
    <property type="match status" value="1"/>
</dbReference>
<dbReference type="InterPro" id="IPR045540">
    <property type="entry name" value="YegS/DAGK_C"/>
</dbReference>
<evidence type="ECO:0000256" key="6">
    <source>
        <dbReference type="SAM" id="Phobius"/>
    </source>
</evidence>
<feature type="domain" description="DAGKc" evidence="7">
    <location>
        <begin position="14"/>
        <end position="166"/>
    </location>
</feature>
<feature type="region of interest" description="Disordered" evidence="5">
    <location>
        <begin position="363"/>
        <end position="388"/>
    </location>
</feature>
<dbReference type="SMART" id="SM00046">
    <property type="entry name" value="DAGKc"/>
    <property type="match status" value="1"/>
</dbReference>
<sequence length="455" mass="51410">MTTKELKGIQIQKFRTDKVGFIVNPKSGNGRAKKIWPGIEKKIKKLFTNYLIKKTTKAGDARKFASDLIKEGYTTICAAGGDGTTHEVFNGIMDATHENPSLIKRTKKNRKKLPNISFAILPIGTGCDCIRSFGVGDNKASVDECLQAIIDGMCGYIDIGKCKCIDDDGNPAIRYFFNISSFGGSAMIAYNMNRTSKALGFISYIWASFLVGISFKMPTIFYRFVGPDSIDPKRRLDGEEQEFSYFDDEDQEEDSSNSNENSELEINNKNLEDSQEKKEEFSEFKREQVMFFNICNGSTFGAGMEVGPTANLVDGLLDVCVVRHLDVNGVIEILYKLRTGTHVSMDSVYSFRYDILLETDTSFSEDEDENENDIDDNNNNNNNQNSLSNKKYEFNEKQFELDLKSISKQNIMIESEGEMSGNISATFKVKPRFLKFIIPSKSFRKSDLKENQRKK</sequence>
<dbReference type="InterPro" id="IPR001206">
    <property type="entry name" value="Diacylglycerol_kinase_cat_dom"/>
</dbReference>
<evidence type="ECO:0000313" key="9">
    <source>
        <dbReference type="Proteomes" id="UP001149090"/>
    </source>
</evidence>
<feature type="region of interest" description="Disordered" evidence="5">
    <location>
        <begin position="244"/>
        <end position="279"/>
    </location>
</feature>
<gene>
    <name evidence="8" type="ORF">M0811_05110</name>
</gene>
<evidence type="ECO:0000256" key="2">
    <source>
        <dbReference type="ARBA" id="ARBA00022741"/>
    </source>
</evidence>
<dbReference type="Gene3D" id="3.40.50.10330">
    <property type="entry name" value="Probable inorganic polyphosphate/atp-NAD kinase, domain 1"/>
    <property type="match status" value="1"/>
</dbReference>
<keyword evidence="1" id="KW-0808">Transferase</keyword>
<dbReference type="AlphaFoldDB" id="A0A9Q0LST3"/>
<proteinExistence type="predicted"/>
<dbReference type="EMBL" id="JAPDFW010000054">
    <property type="protein sequence ID" value="KAJ5078322.1"/>
    <property type="molecule type" value="Genomic_DNA"/>
</dbReference>
<feature type="transmembrane region" description="Helical" evidence="6">
    <location>
        <begin position="204"/>
        <end position="225"/>
    </location>
</feature>